<accession>A0A7Y9IE38</accession>
<keyword evidence="2" id="KW-0472">Membrane</keyword>
<evidence type="ECO:0000313" key="4">
    <source>
        <dbReference type="Proteomes" id="UP000569914"/>
    </source>
</evidence>
<gene>
    <name evidence="3" type="ORF">BKA15_006587</name>
</gene>
<dbReference type="EMBL" id="JACCBU010000001">
    <property type="protein sequence ID" value="NYE75258.1"/>
    <property type="molecule type" value="Genomic_DNA"/>
</dbReference>
<evidence type="ECO:0000256" key="1">
    <source>
        <dbReference type="SAM" id="MobiDB-lite"/>
    </source>
</evidence>
<reference evidence="3 4" key="1">
    <citation type="submission" date="2020-07" db="EMBL/GenBank/DDBJ databases">
        <title>Sequencing the genomes of 1000 actinobacteria strains.</title>
        <authorList>
            <person name="Klenk H.-P."/>
        </authorList>
    </citation>
    <scope>NUCLEOTIDE SEQUENCE [LARGE SCALE GENOMIC DNA]</scope>
    <source>
        <strain evidence="3 4">DSM 22083</strain>
    </source>
</reference>
<feature type="compositionally biased region" description="Low complexity" evidence="1">
    <location>
        <begin position="534"/>
        <end position="544"/>
    </location>
</feature>
<proteinExistence type="predicted"/>
<evidence type="ECO:0000256" key="2">
    <source>
        <dbReference type="SAM" id="Phobius"/>
    </source>
</evidence>
<organism evidence="3 4">
    <name type="scientific">Microlunatus parietis</name>
    <dbReference type="NCBI Taxonomy" id="682979"/>
    <lineage>
        <taxon>Bacteria</taxon>
        <taxon>Bacillati</taxon>
        <taxon>Actinomycetota</taxon>
        <taxon>Actinomycetes</taxon>
        <taxon>Propionibacteriales</taxon>
        <taxon>Propionibacteriaceae</taxon>
        <taxon>Microlunatus</taxon>
    </lineage>
</organism>
<sequence length="690" mass="76650">MTSANSSQRDLEARSRLFEPGERLGWQFRDRFGFAQPFTEPEPEQTPLPYWIQNVSQTAASRFRSRRNLAAIMFWVGTLISLALALYNALFVPGGDFFRFFVGGVVVSIVLALGTVIFGWTGRGRLVKTAAKISEDAAEEDVRRRADWLDRQLDWQIGERERVGKLPEWGAVTTPPETRRLDIFGGNIWSWQAFLTVYGTSALARHPVVLLDLSREVVSEELVRAAEAARVPIDAQLLPKDLATTTLLADLTPGQLIDALIESMYGDDEATARAERTMDRRLLTALADELGDSVTLARLASGLRALMDHPDDDGVLSARERNRIADDVFPADYRRQSAERLQRLESYLQPLERLGTEAQPRDLGYLTCMALASEGNNAAADFLTDLLVQWLTQRITANPYLSEPEVIVVGADAIKLRHLERLSDACERRGIRITLMFRNLRGEAENFIGRGIAGFMRLGNAAEAGRAADHIGREHKFVISQITASVGSNETRTTGDSWGHSETMGVNVGTSVGWNRNWGSNANRKAGLLAPDESYSSSKGYSKSENTNEGRNWSSSRNWSATRSFAEGTNWSEAKTNQRVQEYVVEPNVLQNLPEHAMLLVEPQRGQHQPNLVPVEFDPAIVTLPGVSMEPLPEVAEPAEHPLDGAVRDQRALTAERTGGFTLDDFEADDLLAEPEPVREERGRTGDVQR</sequence>
<dbReference type="AlphaFoldDB" id="A0A7Y9IE38"/>
<feature type="compositionally biased region" description="Acidic residues" evidence="1">
    <location>
        <begin position="664"/>
        <end position="673"/>
    </location>
</feature>
<keyword evidence="2" id="KW-1133">Transmembrane helix</keyword>
<dbReference type="RefSeq" id="WP_179757794.1">
    <property type="nucleotide sequence ID" value="NZ_JACCBU010000001.1"/>
</dbReference>
<name>A0A7Y9IE38_9ACTN</name>
<feature type="transmembrane region" description="Helical" evidence="2">
    <location>
        <begin position="69"/>
        <end position="91"/>
    </location>
</feature>
<dbReference type="Proteomes" id="UP000569914">
    <property type="component" value="Unassembled WGS sequence"/>
</dbReference>
<keyword evidence="2" id="KW-0812">Transmembrane</keyword>
<feature type="region of interest" description="Disordered" evidence="1">
    <location>
        <begin position="651"/>
        <end position="690"/>
    </location>
</feature>
<evidence type="ECO:0000313" key="3">
    <source>
        <dbReference type="EMBL" id="NYE75258.1"/>
    </source>
</evidence>
<comment type="caution">
    <text evidence="3">The sequence shown here is derived from an EMBL/GenBank/DDBJ whole genome shotgun (WGS) entry which is preliminary data.</text>
</comment>
<feature type="compositionally biased region" description="Basic and acidic residues" evidence="1">
    <location>
        <begin position="676"/>
        <end position="690"/>
    </location>
</feature>
<protein>
    <submittedName>
        <fullName evidence="3">Uncharacterized protein</fullName>
    </submittedName>
</protein>
<feature type="transmembrane region" description="Helical" evidence="2">
    <location>
        <begin position="97"/>
        <end position="120"/>
    </location>
</feature>
<feature type="compositionally biased region" description="Polar residues" evidence="1">
    <location>
        <begin position="545"/>
        <end position="559"/>
    </location>
</feature>
<feature type="region of interest" description="Disordered" evidence="1">
    <location>
        <begin position="531"/>
        <end position="559"/>
    </location>
</feature>
<keyword evidence="4" id="KW-1185">Reference proteome</keyword>